<dbReference type="RefSeq" id="WP_092015969.1">
    <property type="nucleotide sequence ID" value="NZ_FOXH01000004.1"/>
</dbReference>
<organism evidence="1 2">
    <name type="scientific">Pseudarcicella hirudinis</name>
    <dbReference type="NCBI Taxonomy" id="1079859"/>
    <lineage>
        <taxon>Bacteria</taxon>
        <taxon>Pseudomonadati</taxon>
        <taxon>Bacteroidota</taxon>
        <taxon>Cytophagia</taxon>
        <taxon>Cytophagales</taxon>
        <taxon>Flectobacillaceae</taxon>
        <taxon>Pseudarcicella</taxon>
    </lineage>
</organism>
<keyword evidence="2" id="KW-1185">Reference proteome</keyword>
<evidence type="ECO:0000313" key="1">
    <source>
        <dbReference type="EMBL" id="SFP64219.1"/>
    </source>
</evidence>
<dbReference type="STRING" id="1079859.SAMN04515674_104341"/>
<name>A0A1I5S0B8_9BACT</name>
<dbReference type="Proteomes" id="UP000199306">
    <property type="component" value="Unassembled WGS sequence"/>
</dbReference>
<dbReference type="Pfam" id="PF11009">
    <property type="entry name" value="BrxC"/>
    <property type="match status" value="1"/>
</dbReference>
<reference evidence="1 2" key="1">
    <citation type="submission" date="2016-10" db="EMBL/GenBank/DDBJ databases">
        <authorList>
            <person name="de Groot N.N."/>
        </authorList>
    </citation>
    <scope>NUCLEOTIDE SEQUENCE [LARGE SCALE GENOMIC DNA]</scope>
    <source>
        <strain evidence="2">E92,LMG 26720,CCM 7988</strain>
    </source>
</reference>
<evidence type="ECO:0000313" key="2">
    <source>
        <dbReference type="Proteomes" id="UP000199306"/>
    </source>
</evidence>
<dbReference type="InterPro" id="IPR022551">
    <property type="entry name" value="BrxC"/>
</dbReference>
<sequence length="113" mass="12975">MNWNQLTEVSQLHAIKEESFNQPVLLFKHSTRCSISSASLSRMERQWKQEEAGELKPYYLDLIANRPVSNEIAELFEVEHQSPQVLIIQNGACVYHTSHMDISFGNVVENISN</sequence>
<accession>A0A1I5S0B8</accession>
<proteinExistence type="predicted"/>
<dbReference type="NCBIfam" id="TIGR04019">
    <property type="entry name" value="B_thiol_YtxJ"/>
    <property type="match status" value="1"/>
</dbReference>
<dbReference type="AlphaFoldDB" id="A0A1I5S0B8"/>
<dbReference type="Gene3D" id="3.40.30.10">
    <property type="entry name" value="Glutaredoxin"/>
    <property type="match status" value="1"/>
</dbReference>
<dbReference type="EMBL" id="FOXH01000004">
    <property type="protein sequence ID" value="SFP64219.1"/>
    <property type="molecule type" value="Genomic_DNA"/>
</dbReference>
<dbReference type="OrthoDB" id="677051at2"/>
<protein>
    <submittedName>
        <fullName evidence="1">Bacillithiol system protein YtxJ</fullName>
    </submittedName>
</protein>
<gene>
    <name evidence="1" type="ORF">SAMN04515674_104341</name>
</gene>